<dbReference type="PANTHER" id="PTHR45266">
    <property type="entry name" value="OXALOACETATE DECARBOXYLASE ALPHA CHAIN"/>
    <property type="match status" value="1"/>
</dbReference>
<dbReference type="PROSITE" id="PS00188">
    <property type="entry name" value="BIOTIN"/>
    <property type="match status" value="1"/>
</dbReference>
<accession>A0A933SAE9</accession>
<keyword evidence="1" id="KW-0092">Biotin</keyword>
<sequence>ARSRGETLTAPMPGAVVAIRVKVGDTVQPGQSVLVLEAMKMQNELTVQSAGVVKEVCVEEKAAVSAGQPLLKIAPPAEGA</sequence>
<dbReference type="InterPro" id="IPR050709">
    <property type="entry name" value="Biotin_Carboxyl_Carrier/Decarb"/>
</dbReference>
<dbReference type="Pfam" id="PF00364">
    <property type="entry name" value="Biotin_lipoyl"/>
    <property type="match status" value="1"/>
</dbReference>
<organism evidence="3 4">
    <name type="scientific">Eiseniibacteriota bacterium</name>
    <dbReference type="NCBI Taxonomy" id="2212470"/>
    <lineage>
        <taxon>Bacteria</taxon>
        <taxon>Candidatus Eiseniibacteriota</taxon>
    </lineage>
</organism>
<evidence type="ECO:0000313" key="4">
    <source>
        <dbReference type="Proteomes" id="UP000696931"/>
    </source>
</evidence>
<proteinExistence type="predicted"/>
<dbReference type="PROSITE" id="PS50968">
    <property type="entry name" value="BIOTINYL_LIPOYL"/>
    <property type="match status" value="1"/>
</dbReference>
<comment type="caution">
    <text evidence="3">The sequence shown here is derived from an EMBL/GenBank/DDBJ whole genome shotgun (WGS) entry which is preliminary data.</text>
</comment>
<dbReference type="Gene3D" id="2.40.50.100">
    <property type="match status" value="1"/>
</dbReference>
<protein>
    <submittedName>
        <fullName evidence="3">Biotin/lipoyl-binding protein</fullName>
    </submittedName>
</protein>
<name>A0A933SAE9_UNCEI</name>
<feature type="domain" description="Lipoyl-binding" evidence="2">
    <location>
        <begin position="1"/>
        <end position="74"/>
    </location>
</feature>
<feature type="non-terminal residue" evidence="3">
    <location>
        <position position="1"/>
    </location>
</feature>
<dbReference type="FunFam" id="2.40.50.100:FF:000003">
    <property type="entry name" value="Acetyl-CoA carboxylase biotin carboxyl carrier protein"/>
    <property type="match status" value="1"/>
</dbReference>
<reference evidence="3" key="1">
    <citation type="submission" date="2020-07" db="EMBL/GenBank/DDBJ databases">
        <title>Huge and variable diversity of episymbiotic CPR bacteria and DPANN archaea in groundwater ecosystems.</title>
        <authorList>
            <person name="He C.Y."/>
            <person name="Keren R."/>
            <person name="Whittaker M."/>
            <person name="Farag I.F."/>
            <person name="Doudna J."/>
            <person name="Cate J.H.D."/>
            <person name="Banfield J.F."/>
        </authorList>
    </citation>
    <scope>NUCLEOTIDE SEQUENCE</scope>
    <source>
        <strain evidence="3">NC_groundwater_1813_Pr3_B-0.1um_71_17</strain>
    </source>
</reference>
<gene>
    <name evidence="3" type="ORF">HZA61_01015</name>
</gene>
<evidence type="ECO:0000256" key="1">
    <source>
        <dbReference type="ARBA" id="ARBA00023267"/>
    </source>
</evidence>
<evidence type="ECO:0000313" key="3">
    <source>
        <dbReference type="EMBL" id="MBI5168045.1"/>
    </source>
</evidence>
<dbReference type="AlphaFoldDB" id="A0A933SAE9"/>
<dbReference type="PANTHER" id="PTHR45266:SF3">
    <property type="entry name" value="OXALOACETATE DECARBOXYLASE ALPHA CHAIN"/>
    <property type="match status" value="1"/>
</dbReference>
<dbReference type="InterPro" id="IPR011053">
    <property type="entry name" value="Single_hybrid_motif"/>
</dbReference>
<dbReference type="SUPFAM" id="SSF51230">
    <property type="entry name" value="Single hybrid motif"/>
    <property type="match status" value="1"/>
</dbReference>
<evidence type="ECO:0000259" key="2">
    <source>
        <dbReference type="PROSITE" id="PS50968"/>
    </source>
</evidence>
<dbReference type="EMBL" id="JACRIW010000009">
    <property type="protein sequence ID" value="MBI5168045.1"/>
    <property type="molecule type" value="Genomic_DNA"/>
</dbReference>
<dbReference type="InterPro" id="IPR000089">
    <property type="entry name" value="Biotin_lipoyl"/>
</dbReference>
<dbReference type="Proteomes" id="UP000696931">
    <property type="component" value="Unassembled WGS sequence"/>
</dbReference>
<dbReference type="InterPro" id="IPR001882">
    <property type="entry name" value="Biotin_BS"/>
</dbReference>
<dbReference type="CDD" id="cd06850">
    <property type="entry name" value="biotinyl_domain"/>
    <property type="match status" value="1"/>
</dbReference>